<proteinExistence type="predicted"/>
<name>A0A655FXV8_MYCTX</name>
<evidence type="ECO:0000256" key="1">
    <source>
        <dbReference type="SAM" id="MobiDB-lite"/>
    </source>
</evidence>
<dbReference type="AlphaFoldDB" id="A0A655FXV8"/>
<evidence type="ECO:0000313" key="2">
    <source>
        <dbReference type="EMBL" id="CNW47494.1"/>
    </source>
</evidence>
<reference evidence="2 3" key="1">
    <citation type="submission" date="2015-03" db="EMBL/GenBank/DDBJ databases">
        <authorList>
            <consortium name="Pathogen Informatics"/>
        </authorList>
    </citation>
    <scope>NUCLEOTIDE SEQUENCE [LARGE SCALE GENOMIC DNA]</scope>
    <source>
        <strain evidence="2 3">D00501624</strain>
    </source>
</reference>
<dbReference type="Proteomes" id="UP000039217">
    <property type="component" value="Unassembled WGS sequence"/>
</dbReference>
<evidence type="ECO:0000313" key="3">
    <source>
        <dbReference type="Proteomes" id="UP000039217"/>
    </source>
</evidence>
<feature type="region of interest" description="Disordered" evidence="1">
    <location>
        <begin position="30"/>
        <end position="64"/>
    </location>
</feature>
<organism evidence="2 3">
    <name type="scientific">Mycobacterium tuberculosis</name>
    <dbReference type="NCBI Taxonomy" id="1773"/>
    <lineage>
        <taxon>Bacteria</taxon>
        <taxon>Bacillati</taxon>
        <taxon>Actinomycetota</taxon>
        <taxon>Actinomycetes</taxon>
        <taxon>Mycobacteriales</taxon>
        <taxon>Mycobacteriaceae</taxon>
        <taxon>Mycobacterium</taxon>
        <taxon>Mycobacterium tuberculosis complex</taxon>
    </lineage>
</organism>
<protein>
    <submittedName>
        <fullName evidence="2">Uncharacterized protein</fullName>
    </submittedName>
</protein>
<sequence length="185" mass="19542">MVSSPSAKTVRPQSMVSAIDGTFLSCMPRSTPMMRTNSSAKCSGSSGTRDNRMRRSSSGVGKSMCKYRQRRLSASDSSRVALEVSSTNGARVAVRVPSSGTVTAKSDSTSSSRPSISMSALSVSSISSTVGSVRRIAVSSGRCSRNSSLNTSVLVASQSPEPAWIRRICLAWFHSYRARASSTPS</sequence>
<feature type="compositionally biased region" description="Polar residues" evidence="1">
    <location>
        <begin position="33"/>
        <end position="48"/>
    </location>
</feature>
<gene>
    <name evidence="2" type="ORF">ERS007661_04008</name>
</gene>
<dbReference type="EMBL" id="CQQC01002067">
    <property type="protein sequence ID" value="CNW47494.1"/>
    <property type="molecule type" value="Genomic_DNA"/>
</dbReference>
<accession>A0A655FXV8</accession>